<keyword evidence="1 7" id="KW-0328">Glycosyltransferase</keyword>
<sequence length="2860" mass="327921">MRNFITTFMKHFFYKKIKKHSFNEINFPLRSTYKSQDEFYKLGRDIASQKEILLPEYKGENDFHKRLKQNAKIILYAFHSSDTAARNDETITPSAQWLIDNHYTIDKTIQQLRRSLSKSSIKKLPLYNQTTNIPRIFVLAWLYIAHTDSRFSQKTLTAMINGFQEVCPLKIGELWALPSVIKMLLIENVSRLSLRIEKTRYMRRLAHKVAYQVSLTDNETKLHTLLTQYKPFTVYPTFSAHLFYRLRSASVDSTTALTWLEQQLHNQSSNLEITTTDEHTRQAEDSVTMGNIIRSLKTIDDIDWTIWFETVSSVDSILRENSDFSKIDFHSRSIYRQVIEEIARFSPLNELEVARKAIEMAHSSSESSPHHYHSSVGWHLVDAGRKNFEKVCGYITPLSIKWARLFFCSKVRIIAIPVSLLTLALLFVIHILLQKSGIAPWMSTLFTALALFPAMEAAFAFFNTFVSWCTPPRQLIGYEYKEGIPKNARTMVVIPTLIKSRDNIDEQVRNLEVHYLSNPKGAIHFALITDWVDSPLKETQDDLDLLYYAQKTIDKLNQRYHRDDTPLFFLLHRRRLYNASEKCWMGWERKRGKLHELNLLLRGNKNTSFYPPSPHLPMDCRFVMTLDSDTNLTPESVTKLVGKLNHPLNHAIFDPHNGKIVRGYSILQPRITPSLTTGKETSILQRIFSANRGIDPYVFAVSDTYQDLLGEGTFVGKGLYNIDAFHQALDGKVEENTVLSHDLLEGGYARTALISDVEVIEDYPTAYNMDVARYHRWVRGDWQLLPYLLSSHKINSTTRWKMQDNLRRSLTPLMWLVAAITGWSLLPLKTVIIWQIFLLFSLFVAPILSILQTLIPVNIDYSLRGHLQLTLNKITLMGANIFLKITFLAHSAYFMTDAIIRVLYRMTISKKYLLEWRASADTKSFPNSLRFYILTMWTASLIGILAVILPLFSNPFVGFIALPFGLAWFFSPLIAWFVSRVSTFQDTLDISSEDKKVLRSIARRTWFYYATFVNAQSNYLPPDNFQEDPKPQIAYRTSPTNIGVYLLSIVAARDFGWISFEESITRIECTLNSLAKMEKFRGHLYNWYATDTLEPLLPPYVSTVDSGNLAGHLVTLSSTLSEWAENPYAFFQSDRAGLYDVHAILAEAINEIPDNEYSLRSLCQQIDHFYSSLNPFIEISDATTTHIAHLSLVARDIVHLADEFNQKTQTAQSAHLLSWAQCLLETCRAHHHDITSGYNSEKLRKSLDRLAIKARKLAFDMKFDFLEQPERNLLSIGYRVQENKLDENCYDLLASEARLASFFAMAKRDVQIKHWFRLGRLLVPIGWKGALLSWSGSMFEYLMPSLVMCEPLGSLLDQTHRLIVRHQIEYAHKRGLPWGISEAAFNARDHLMNYQYANFGAPRLGLQRGLSRNTVIAPYASLLAAQYAPSKAVANLKKLRDLGALGPYGYYDSIDFTPSRVKKGEKYAVVRNYYAHHHGMSILAVNNVIFQGRMRDRFHRDPTIEAIQFVLQERAPQTIPIIHTKVLNHLRNSSREYDDAPLRIITNPLLKPHETLLLSNGPYSIMLTANGSGYSRWHDYMITRFIPDATEDQQGTLFFLRNMHSGRWWSVTGEPTRVVEEEAVSIFMDEKAEYTKMVDGIQSTLECLIASEGCGEGRRIQLMNTTHKDRIIEITSYGELALATMDTDCAHPVFSRMFIETEITDTGKTIFAKRRKRSPSDSDIHIAHFVTDIAGILQETEAETDRSLFIGRGRSIHRPAAFDQNARFSNSQGCVLDPIISIRCRIKIPAHEKAELVFWTFAAHEKETLHNHIQYYRQPHIFQQEFSMAWTRSQVSLYQSGIDLKEAMTYQKYATPLIYPDQAWRLAPKILAKNLGKQSDLWPMSISGDYPICLFRLDNEGDITVLRELLKAHEYWRMRGLIVDLVILNEQAFSYIQNTQRIIEWVCESYRHHANKTDERQHIFTLRRDQMNEQSFNTLLASARIVLHAQNGSLSEQLKQHEGSNFDFVTHKNYKESHYNLDDLKYNEEKQETISTGQNLFASIGLISQQKSPPLSVDGQDLQYWNGYGGFNHHNYYVVRLHGHTTTPHPWINVVANKSFGFHVSAEGASFTWADNSRDYQLTPWSNDPISNRPGEALYLVDRLSLKRFSPVSAVECDENVVYETCHGFGFSTFKSKHSEISLELTHTLDQENPVRLSRLTLKNEGKKSRSLRLYNYVEWVLGSVRTKYAPFIIPSYDPEYGVHFIENPYHIEKSQQVTFLAASQMPTSMTTDRTEFIGATGTVQHPYAIRKAGALSNKVEAGCDPCSAFAYDIDLLPGQTKEITFYLGSTKNIHEAKQLLNQVRRRDFTTLLTQQKQQWTDFVSPLQVKTPDPSFDIMVNHWLPYQIYTCRIMARAAFYQASGAFGFRDQLQDSLSLLLLEPQLARKQLLNAAAHQFLEGDVQHWWLSDTNAGVRTHISDDIVWLAYGTALYVKTTGDDTFLDTPIAFIEGAPLTEQQQDAYFQPMQSSKMGTVYEHCALALNLAIKRCGPHGLPLILGGDWNDGMNLVGVQGKGESTWLGWFLGATLQEFIPLAKKRNDNTQAQAWSAYFERLKKSLEKNSWDGNWYRRGYFDDGTPLGSKVNDECQIDTIAQSWSVISKMASPERQKQAMVSMLERLCDEKSGLIRLFWPPFNKSTLEPGYIKGYPPGIRENGGQYTHGAIWSILALAEMGENDKAYDLFSMINPITHGENPEIYRVEPYVMAADIYATEPRRGQGGWTWYTGAAGWFYRAATQAILGIHKKADQLFLRPSLPSSWPKYEVKMKFHDAAYTIKVKWGTENSLHVNGKKCAKIHAGIKLQKTGKHEITRTVKSSQEKN</sequence>
<dbReference type="InterPro" id="IPR008928">
    <property type="entry name" value="6-hairpin_glycosidase_sf"/>
</dbReference>
<dbReference type="InterPro" id="IPR010383">
    <property type="entry name" value="Glyco_hydrolase_94_b-supersand"/>
</dbReference>
<evidence type="ECO:0000256" key="1">
    <source>
        <dbReference type="ARBA" id="ARBA00022676"/>
    </source>
</evidence>
<feature type="transmembrane region" description="Helical" evidence="3">
    <location>
        <begin position="931"/>
        <end position="952"/>
    </location>
</feature>
<comment type="caution">
    <text evidence="7">The sequence shown here is derived from an EMBL/GenBank/DDBJ whole genome shotgun (WGS) entry which is preliminary data.</text>
</comment>
<feature type="domain" description="Glycosyl hydrolase 94 supersandwich" evidence="4">
    <location>
        <begin position="1543"/>
        <end position="1819"/>
    </location>
</feature>
<dbReference type="Gene3D" id="1.50.10.140">
    <property type="match status" value="2"/>
</dbReference>
<dbReference type="CDD" id="cd11753">
    <property type="entry name" value="GH94N_ChvB_NdvB_2_like"/>
    <property type="match status" value="1"/>
</dbReference>
<feature type="transmembrane region" description="Helical" evidence="3">
    <location>
        <begin position="445"/>
        <end position="466"/>
    </location>
</feature>
<dbReference type="EC" id="2.4.1.-" evidence="7"/>
<dbReference type="InterPro" id="IPR037820">
    <property type="entry name" value="GH94N_NdvB"/>
</dbReference>
<feature type="transmembrane region" description="Helical" evidence="3">
    <location>
        <begin position="959"/>
        <end position="978"/>
    </location>
</feature>
<dbReference type="InterPro" id="IPR052047">
    <property type="entry name" value="GH94_Enzymes"/>
</dbReference>
<dbReference type="InterPro" id="IPR011013">
    <property type="entry name" value="Gal_mutarotase_sf_dom"/>
</dbReference>
<evidence type="ECO:0000259" key="6">
    <source>
        <dbReference type="Pfam" id="PF17167"/>
    </source>
</evidence>
<feature type="transmembrane region" description="Helical" evidence="3">
    <location>
        <begin position="411"/>
        <end position="433"/>
    </location>
</feature>
<gene>
    <name evidence="7" type="ORF">ABID23_000047</name>
</gene>
<evidence type="ECO:0000256" key="2">
    <source>
        <dbReference type="ARBA" id="ARBA00022679"/>
    </source>
</evidence>
<keyword evidence="2 7" id="KW-0808">Transferase</keyword>
<name>A0ABV2HEX1_9HYPH</name>
<evidence type="ECO:0000313" key="7">
    <source>
        <dbReference type="EMBL" id="MET3588977.1"/>
    </source>
</evidence>
<dbReference type="SUPFAM" id="SSF74650">
    <property type="entry name" value="Galactose mutarotase-like"/>
    <property type="match status" value="2"/>
</dbReference>
<dbReference type="InterPro" id="IPR019282">
    <property type="entry name" value="Glycoamylase-like_cons_dom"/>
</dbReference>
<dbReference type="PANTHER" id="PTHR37469:SF2">
    <property type="entry name" value="CELLOBIONIC ACID PHOSPHORYLASE"/>
    <property type="match status" value="1"/>
</dbReference>
<evidence type="ECO:0000256" key="3">
    <source>
        <dbReference type="SAM" id="Phobius"/>
    </source>
</evidence>
<feature type="transmembrane region" description="Helical" evidence="3">
    <location>
        <begin position="876"/>
        <end position="896"/>
    </location>
</feature>
<reference evidence="7 8" key="1">
    <citation type="submission" date="2024-06" db="EMBL/GenBank/DDBJ databases">
        <title>Genomic Encyclopedia of Type Strains, Phase IV (KMG-IV): sequencing the most valuable type-strain genomes for metagenomic binning, comparative biology and taxonomic classification.</title>
        <authorList>
            <person name="Goeker M."/>
        </authorList>
    </citation>
    <scope>NUCLEOTIDE SEQUENCE [LARGE SCALE GENOMIC DNA]</scope>
    <source>
        <strain evidence="7 8">DSM 23649</strain>
    </source>
</reference>
<dbReference type="Pfam" id="PF17167">
    <property type="entry name" value="Glyco_hydro_94"/>
    <property type="match status" value="1"/>
</dbReference>
<proteinExistence type="predicted"/>
<dbReference type="Pfam" id="PF06165">
    <property type="entry name" value="GH94_b-supersand"/>
    <property type="match status" value="2"/>
</dbReference>
<keyword evidence="3" id="KW-1133">Transmembrane helix</keyword>
<dbReference type="Proteomes" id="UP001549086">
    <property type="component" value="Unassembled WGS sequence"/>
</dbReference>
<dbReference type="Gene3D" id="1.50.10.10">
    <property type="match status" value="1"/>
</dbReference>
<dbReference type="Gene3D" id="2.70.98.40">
    <property type="entry name" value="Glycoside hydrolase, family 65, N-terminal domain"/>
    <property type="match status" value="2"/>
</dbReference>
<keyword evidence="3" id="KW-0812">Transmembrane</keyword>
<accession>A0ABV2HEX1</accession>
<organism evidence="7 8">
    <name type="scientific">Bartonella silvatica</name>
    <dbReference type="NCBI Taxonomy" id="357760"/>
    <lineage>
        <taxon>Bacteria</taxon>
        <taxon>Pseudomonadati</taxon>
        <taxon>Pseudomonadota</taxon>
        <taxon>Alphaproteobacteria</taxon>
        <taxon>Hyphomicrobiales</taxon>
        <taxon>Bartonellaceae</taxon>
        <taxon>Bartonella</taxon>
    </lineage>
</organism>
<evidence type="ECO:0000259" key="4">
    <source>
        <dbReference type="Pfam" id="PF06165"/>
    </source>
</evidence>
<evidence type="ECO:0000259" key="5">
    <source>
        <dbReference type="Pfam" id="PF10091"/>
    </source>
</evidence>
<feature type="transmembrane region" description="Helical" evidence="3">
    <location>
        <begin position="809"/>
        <end position="826"/>
    </location>
</feature>
<dbReference type="CDD" id="cd11756">
    <property type="entry name" value="GH94N_ChvB_NdvB_1_like"/>
    <property type="match status" value="1"/>
</dbReference>
<dbReference type="Gene3D" id="2.60.420.10">
    <property type="entry name" value="Maltose phosphorylase, domain 3"/>
    <property type="match status" value="1"/>
</dbReference>
<evidence type="ECO:0000313" key="8">
    <source>
        <dbReference type="Proteomes" id="UP001549086"/>
    </source>
</evidence>
<dbReference type="Pfam" id="PF10091">
    <property type="entry name" value="Glycoamylase"/>
    <property type="match status" value="1"/>
</dbReference>
<keyword evidence="8" id="KW-1185">Reference proteome</keyword>
<feature type="domain" description="Glycosyl hydrolase 94 supersandwich" evidence="4">
    <location>
        <begin position="2077"/>
        <end position="2345"/>
    </location>
</feature>
<protein>
    <submittedName>
        <fullName evidence="7">Cyclic beta-1,2-glucan synthetase</fullName>
        <ecNumber evidence="7">2.4.1.-</ecNumber>
    </submittedName>
</protein>
<dbReference type="InterPro" id="IPR033432">
    <property type="entry name" value="GH94_catalytic"/>
</dbReference>
<dbReference type="InterPro" id="IPR037018">
    <property type="entry name" value="GH65_N"/>
</dbReference>
<dbReference type="GO" id="GO:0016757">
    <property type="term" value="F:glycosyltransferase activity"/>
    <property type="evidence" value="ECO:0007669"/>
    <property type="project" value="UniProtKB-KW"/>
</dbReference>
<feature type="transmembrane region" description="Helical" evidence="3">
    <location>
        <begin position="832"/>
        <end position="855"/>
    </location>
</feature>
<keyword evidence="3" id="KW-0472">Membrane</keyword>
<dbReference type="InterPro" id="IPR012341">
    <property type="entry name" value="6hp_glycosidase-like_sf"/>
</dbReference>
<feature type="domain" description="Glycosyl hydrolase 94 catalytic" evidence="6">
    <location>
        <begin position="2360"/>
        <end position="2781"/>
    </location>
</feature>
<dbReference type="SUPFAM" id="SSF48208">
    <property type="entry name" value="Six-hairpin glycosidases"/>
    <property type="match status" value="1"/>
</dbReference>
<dbReference type="SMART" id="SM01068">
    <property type="entry name" value="CBM_X"/>
    <property type="match status" value="2"/>
</dbReference>
<dbReference type="InterPro" id="IPR037824">
    <property type="entry name" value="GH94N_2_NdvB"/>
</dbReference>
<feature type="domain" description="Glycoamylase-like" evidence="5">
    <location>
        <begin position="1293"/>
        <end position="1500"/>
    </location>
</feature>
<dbReference type="EMBL" id="JBEPLI010000001">
    <property type="protein sequence ID" value="MET3588977.1"/>
    <property type="molecule type" value="Genomic_DNA"/>
</dbReference>
<dbReference type="PANTHER" id="PTHR37469">
    <property type="entry name" value="CELLOBIONIC ACID PHOSPHORYLASE-RELATED"/>
    <property type="match status" value="1"/>
</dbReference>